<dbReference type="PANTHER" id="PTHR42713">
    <property type="entry name" value="HISTIDINE KINASE-RELATED"/>
    <property type="match status" value="1"/>
</dbReference>
<evidence type="ECO:0000256" key="8">
    <source>
        <dbReference type="PROSITE-ProRule" id="PRU00169"/>
    </source>
</evidence>
<dbReference type="InterPro" id="IPR011006">
    <property type="entry name" value="CheY-like_superfamily"/>
</dbReference>
<proteinExistence type="predicted"/>
<dbReference type="Pfam" id="PF00072">
    <property type="entry name" value="Response_reg"/>
    <property type="match status" value="1"/>
</dbReference>
<dbReference type="PANTHER" id="PTHR42713:SF3">
    <property type="entry name" value="TRANSCRIPTIONAL REGULATORY PROTEIN HPTR"/>
    <property type="match status" value="1"/>
</dbReference>
<dbReference type="OrthoDB" id="9794370at2"/>
<evidence type="ECO:0000256" key="4">
    <source>
        <dbReference type="ARBA" id="ARBA00023012"/>
    </source>
</evidence>
<dbReference type="SMART" id="SM00448">
    <property type="entry name" value="REC"/>
    <property type="match status" value="1"/>
</dbReference>
<evidence type="ECO:0000313" key="12">
    <source>
        <dbReference type="Proteomes" id="UP000246635"/>
    </source>
</evidence>
<keyword evidence="12" id="KW-1185">Reference proteome</keyword>
<name>A0A2V2YTE6_9BACL</name>
<evidence type="ECO:0000313" key="11">
    <source>
        <dbReference type="EMBL" id="PWW02529.1"/>
    </source>
</evidence>
<dbReference type="GO" id="GO:0043565">
    <property type="term" value="F:sequence-specific DNA binding"/>
    <property type="evidence" value="ECO:0007669"/>
    <property type="project" value="InterPro"/>
</dbReference>
<evidence type="ECO:0000256" key="2">
    <source>
        <dbReference type="ARBA" id="ARBA00022490"/>
    </source>
</evidence>
<keyword evidence="4" id="KW-0902">Two-component regulatory system</keyword>
<dbReference type="SUPFAM" id="SSF52172">
    <property type="entry name" value="CheY-like"/>
    <property type="match status" value="1"/>
</dbReference>
<dbReference type="InterPro" id="IPR001789">
    <property type="entry name" value="Sig_transdc_resp-reg_receiver"/>
</dbReference>
<dbReference type="SUPFAM" id="SSF46689">
    <property type="entry name" value="Homeodomain-like"/>
    <property type="match status" value="2"/>
</dbReference>
<dbReference type="Gene3D" id="1.10.10.60">
    <property type="entry name" value="Homeodomain-like"/>
    <property type="match status" value="2"/>
</dbReference>
<evidence type="ECO:0000259" key="9">
    <source>
        <dbReference type="PROSITE" id="PS01124"/>
    </source>
</evidence>
<reference evidence="11 12" key="1">
    <citation type="submission" date="2018-05" db="EMBL/GenBank/DDBJ databases">
        <title>Genomic Encyclopedia of Type Strains, Phase III (KMG-III): the genomes of soil and plant-associated and newly described type strains.</title>
        <authorList>
            <person name="Whitman W."/>
        </authorList>
    </citation>
    <scope>NUCLEOTIDE SEQUENCE [LARGE SCALE GENOMIC DNA]</scope>
    <source>
        <strain evidence="11 12">CECT 5696</strain>
    </source>
</reference>
<evidence type="ECO:0000259" key="10">
    <source>
        <dbReference type="PROSITE" id="PS50110"/>
    </source>
</evidence>
<dbReference type="GO" id="GO:0003700">
    <property type="term" value="F:DNA-binding transcription factor activity"/>
    <property type="evidence" value="ECO:0007669"/>
    <property type="project" value="InterPro"/>
</dbReference>
<evidence type="ECO:0000256" key="5">
    <source>
        <dbReference type="ARBA" id="ARBA00023015"/>
    </source>
</evidence>
<evidence type="ECO:0000256" key="1">
    <source>
        <dbReference type="ARBA" id="ARBA00004496"/>
    </source>
</evidence>
<accession>A0A2V2YTE6</accession>
<sequence length="530" mass="60846">MKLLIVDDERRTRELLHNYIPWDAIGIEEVETARNGLQALELATTLQPDIILCDIRMPKMSGIEFAQAYRKTDPDCQLIFLSGFSDKEYLKSAIQLKAFTYIDKPVNLNEVRDAVEQAVWLRREELKRKEEELKLQEGFDRSLPYLRQEMVRRLISDPDSPNVVPALKSRETFLLPLEGPFTVVASSLYWNPSELLEDPGITQQRILEAISVQPRLQELRSLAGFDSNNLLVLVMPGTFGSAYSDGRAVIEELLAELRTIAGPVIDLRMGIGTPASSRGGIPQSYRLAYQACAYQYYGSGSKPIFSDALRNHAPVMMNWEEVRLLRDHLRVGQVDDAKRIVLEWTAYARKQMDLDIMRLKDTYFQLLAAAMETAVQLGLAEISEDTERRYMWKEIDRIPSLDALEQYVLSFLDSMAKSDDEVGSGKIREITRYIHAHFHERGFTIRSIADHVQLSETYLCACFKKHHKQTIKEYIMDTRIDKAKELLSDPKVKIIEVAMRVGISDSNYFTIFFKRKAGCTPSEYRERAIR</sequence>
<comment type="subcellular location">
    <subcellularLocation>
        <location evidence="1">Cytoplasm</location>
    </subcellularLocation>
</comment>
<dbReference type="Pfam" id="PF17853">
    <property type="entry name" value="GGDEF_2"/>
    <property type="match status" value="1"/>
</dbReference>
<dbReference type="InterPro" id="IPR020449">
    <property type="entry name" value="Tscrpt_reg_AraC-type_HTH"/>
</dbReference>
<evidence type="ECO:0000256" key="7">
    <source>
        <dbReference type="ARBA" id="ARBA00023163"/>
    </source>
</evidence>
<keyword evidence="6" id="KW-0238">DNA-binding</keyword>
<dbReference type="CDD" id="cd17536">
    <property type="entry name" value="REC_YesN-like"/>
    <property type="match status" value="1"/>
</dbReference>
<dbReference type="GO" id="GO:0000160">
    <property type="term" value="P:phosphorelay signal transduction system"/>
    <property type="evidence" value="ECO:0007669"/>
    <property type="project" value="UniProtKB-KW"/>
</dbReference>
<comment type="caution">
    <text evidence="11">The sequence shown here is derived from an EMBL/GenBank/DDBJ whole genome shotgun (WGS) entry which is preliminary data.</text>
</comment>
<dbReference type="SMART" id="SM00342">
    <property type="entry name" value="HTH_ARAC"/>
    <property type="match status" value="1"/>
</dbReference>
<dbReference type="RefSeq" id="WP_110044562.1">
    <property type="nucleotide sequence ID" value="NZ_CP054613.1"/>
</dbReference>
<dbReference type="Gene3D" id="3.40.50.2300">
    <property type="match status" value="1"/>
</dbReference>
<dbReference type="PROSITE" id="PS50110">
    <property type="entry name" value="RESPONSE_REGULATORY"/>
    <property type="match status" value="1"/>
</dbReference>
<keyword evidence="2" id="KW-0963">Cytoplasm</keyword>
<feature type="modified residue" description="4-aspartylphosphate" evidence="8">
    <location>
        <position position="54"/>
    </location>
</feature>
<dbReference type="Proteomes" id="UP000246635">
    <property type="component" value="Unassembled WGS sequence"/>
</dbReference>
<evidence type="ECO:0000256" key="3">
    <source>
        <dbReference type="ARBA" id="ARBA00022553"/>
    </source>
</evidence>
<dbReference type="EMBL" id="QGTQ01000009">
    <property type="protein sequence ID" value="PWW02529.1"/>
    <property type="molecule type" value="Genomic_DNA"/>
</dbReference>
<dbReference type="InterPro" id="IPR018062">
    <property type="entry name" value="HTH_AraC-typ_CS"/>
</dbReference>
<protein>
    <submittedName>
        <fullName evidence="11">Two-component system response regulator YesN</fullName>
    </submittedName>
</protein>
<dbReference type="InterPro" id="IPR041522">
    <property type="entry name" value="CdaR_GGDEF"/>
</dbReference>
<feature type="domain" description="HTH araC/xylS-type" evidence="9">
    <location>
        <begin position="428"/>
        <end position="527"/>
    </location>
</feature>
<evidence type="ECO:0000256" key="6">
    <source>
        <dbReference type="ARBA" id="ARBA00023125"/>
    </source>
</evidence>
<dbReference type="GO" id="GO:0005737">
    <property type="term" value="C:cytoplasm"/>
    <property type="evidence" value="ECO:0007669"/>
    <property type="project" value="UniProtKB-SubCell"/>
</dbReference>
<dbReference type="Pfam" id="PF12833">
    <property type="entry name" value="HTH_18"/>
    <property type="match status" value="1"/>
</dbReference>
<keyword evidence="7" id="KW-0804">Transcription</keyword>
<dbReference type="InterPro" id="IPR051552">
    <property type="entry name" value="HptR"/>
</dbReference>
<dbReference type="InterPro" id="IPR009057">
    <property type="entry name" value="Homeodomain-like_sf"/>
</dbReference>
<dbReference type="InterPro" id="IPR018060">
    <property type="entry name" value="HTH_AraC"/>
</dbReference>
<feature type="domain" description="Response regulatory" evidence="10">
    <location>
        <begin position="2"/>
        <end position="119"/>
    </location>
</feature>
<keyword evidence="5" id="KW-0805">Transcription regulation</keyword>
<dbReference type="AlphaFoldDB" id="A0A2V2YTE6"/>
<organism evidence="11 12">
    <name type="scientific">Paenibacillus cellulosilyticus</name>
    <dbReference type="NCBI Taxonomy" id="375489"/>
    <lineage>
        <taxon>Bacteria</taxon>
        <taxon>Bacillati</taxon>
        <taxon>Bacillota</taxon>
        <taxon>Bacilli</taxon>
        <taxon>Bacillales</taxon>
        <taxon>Paenibacillaceae</taxon>
        <taxon>Paenibacillus</taxon>
    </lineage>
</organism>
<gene>
    <name evidence="11" type="ORF">DFQ01_109154</name>
</gene>
<keyword evidence="3 8" id="KW-0597">Phosphoprotein</keyword>
<dbReference type="PRINTS" id="PR00032">
    <property type="entry name" value="HTHARAC"/>
</dbReference>
<dbReference type="PROSITE" id="PS00041">
    <property type="entry name" value="HTH_ARAC_FAMILY_1"/>
    <property type="match status" value="1"/>
</dbReference>
<dbReference type="PROSITE" id="PS01124">
    <property type="entry name" value="HTH_ARAC_FAMILY_2"/>
    <property type="match status" value="1"/>
</dbReference>